<evidence type="ECO:0000313" key="3">
    <source>
        <dbReference type="Proteomes" id="UP001149140"/>
    </source>
</evidence>
<dbReference type="InterPro" id="IPR011009">
    <property type="entry name" value="Kinase-like_dom_sf"/>
</dbReference>
<dbReference type="InterPro" id="IPR041726">
    <property type="entry name" value="ACAD10_11_N"/>
</dbReference>
<evidence type="ECO:0000313" key="2">
    <source>
        <dbReference type="EMBL" id="MDA0158665.1"/>
    </source>
</evidence>
<keyword evidence="3" id="KW-1185">Reference proteome</keyword>
<reference evidence="2" key="1">
    <citation type="submission" date="2022-10" db="EMBL/GenBank/DDBJ databases">
        <title>The WGS of Solirubrobacter ginsenosidimutans DSM 21036.</title>
        <authorList>
            <person name="Jiang Z."/>
        </authorList>
    </citation>
    <scope>NUCLEOTIDE SEQUENCE</scope>
    <source>
        <strain evidence="2">DSM 21036</strain>
    </source>
</reference>
<gene>
    <name evidence="2" type="ORF">OM076_00190</name>
</gene>
<dbReference type="Pfam" id="PF01636">
    <property type="entry name" value="APH"/>
    <property type="match status" value="1"/>
</dbReference>
<dbReference type="AlphaFoldDB" id="A0A9X3MM65"/>
<organism evidence="2 3">
    <name type="scientific">Solirubrobacter ginsenosidimutans</name>
    <dbReference type="NCBI Taxonomy" id="490573"/>
    <lineage>
        <taxon>Bacteria</taxon>
        <taxon>Bacillati</taxon>
        <taxon>Actinomycetota</taxon>
        <taxon>Thermoleophilia</taxon>
        <taxon>Solirubrobacterales</taxon>
        <taxon>Solirubrobacteraceae</taxon>
        <taxon>Solirubrobacter</taxon>
    </lineage>
</organism>
<dbReference type="Proteomes" id="UP001149140">
    <property type="component" value="Unassembled WGS sequence"/>
</dbReference>
<name>A0A9X3MM65_9ACTN</name>
<dbReference type="InterPro" id="IPR052898">
    <property type="entry name" value="ACAD10-like"/>
</dbReference>
<sequence length="355" mass="38236">MTETGFNDPTAQRLERINTGADPDVVGPLLADVLHDPRWLDCDVALISGGKSNLTYRVACDAGELILRRPPLGHILPTAHDMGREYRVLTALDGTAVPVPRTLYLGDELGAPFYVMERVLGHICRNVLPDGYAEAPEERRAIGEALVDVLAALHTVDPAAVGLAEFGRPAGYMARQLRRWSQQSEASRVEDVPALDALRDELVRTLPPERVHAIVHGDFRLDNTVLHATRPGRIVAVLDWEMSTLGDPLTDLGALLAFWSEAGDNGVLAAARIVAPVTAAEGFPSRAEVIERYARATGFDVSDAAWYQAFAFFKLAVVCQGIAARAAGGAMVGSGFDDAQRLVAPLVDAGRHLLP</sequence>
<dbReference type="SUPFAM" id="SSF56112">
    <property type="entry name" value="Protein kinase-like (PK-like)"/>
    <property type="match status" value="1"/>
</dbReference>
<dbReference type="InterPro" id="IPR002575">
    <property type="entry name" value="Aminoglycoside_PTrfase"/>
</dbReference>
<dbReference type="Gene3D" id="3.30.200.20">
    <property type="entry name" value="Phosphorylase Kinase, domain 1"/>
    <property type="match status" value="1"/>
</dbReference>
<accession>A0A9X3MM65</accession>
<dbReference type="CDD" id="cd05154">
    <property type="entry name" value="ACAD10_11_N-like"/>
    <property type="match status" value="1"/>
</dbReference>
<feature type="domain" description="Aminoglycoside phosphotransferase" evidence="1">
    <location>
        <begin position="44"/>
        <end position="270"/>
    </location>
</feature>
<proteinExistence type="predicted"/>
<dbReference type="EMBL" id="JAPDOD010000001">
    <property type="protein sequence ID" value="MDA0158665.1"/>
    <property type="molecule type" value="Genomic_DNA"/>
</dbReference>
<dbReference type="PANTHER" id="PTHR47829">
    <property type="entry name" value="HYDROLASE, PUTATIVE (AFU_ORTHOLOGUE AFUA_1G12880)-RELATED"/>
    <property type="match status" value="1"/>
</dbReference>
<dbReference type="PANTHER" id="PTHR47829:SF1">
    <property type="entry name" value="HAD FAMILY PHOSPHATASE"/>
    <property type="match status" value="1"/>
</dbReference>
<dbReference type="Gene3D" id="3.90.1200.10">
    <property type="match status" value="1"/>
</dbReference>
<protein>
    <submittedName>
        <fullName evidence="2">Phosphotransferase family protein</fullName>
    </submittedName>
</protein>
<dbReference type="RefSeq" id="WP_270037256.1">
    <property type="nucleotide sequence ID" value="NZ_JAPDOD010000001.1"/>
</dbReference>
<evidence type="ECO:0000259" key="1">
    <source>
        <dbReference type="Pfam" id="PF01636"/>
    </source>
</evidence>
<comment type="caution">
    <text evidence="2">The sequence shown here is derived from an EMBL/GenBank/DDBJ whole genome shotgun (WGS) entry which is preliminary data.</text>
</comment>